<evidence type="ECO:0000256" key="3">
    <source>
        <dbReference type="ARBA" id="ARBA00022771"/>
    </source>
</evidence>
<keyword evidence="2" id="KW-0479">Metal-binding</keyword>
<comment type="caution">
    <text evidence="12">The sequence shown here is derived from an EMBL/GenBank/DDBJ whole genome shotgun (WGS) entry which is preliminary data.</text>
</comment>
<dbReference type="GO" id="GO:0005634">
    <property type="term" value="C:nucleus"/>
    <property type="evidence" value="ECO:0007669"/>
    <property type="project" value="UniProtKB-SubCell"/>
</dbReference>
<evidence type="ECO:0000256" key="2">
    <source>
        <dbReference type="ARBA" id="ARBA00022723"/>
    </source>
</evidence>
<protein>
    <recommendedName>
        <fullName evidence="11">SBP-type domain-containing protein</fullName>
    </recommendedName>
</protein>
<dbReference type="FunFam" id="4.10.1100.10:FF:000001">
    <property type="entry name" value="Squamosa promoter-binding-like protein 14"/>
    <property type="match status" value="1"/>
</dbReference>
<dbReference type="Proteomes" id="UP001168877">
    <property type="component" value="Unassembled WGS sequence"/>
</dbReference>
<dbReference type="Pfam" id="PF03110">
    <property type="entry name" value="SBP"/>
    <property type="match status" value="1"/>
</dbReference>
<feature type="compositionally biased region" description="Gly residues" evidence="10">
    <location>
        <begin position="284"/>
        <end position="303"/>
    </location>
</feature>
<keyword evidence="6" id="KW-0238">DNA-binding</keyword>
<dbReference type="GO" id="GO:0003677">
    <property type="term" value="F:DNA binding"/>
    <property type="evidence" value="ECO:0007669"/>
    <property type="project" value="UniProtKB-KW"/>
</dbReference>
<dbReference type="SUPFAM" id="SSF103612">
    <property type="entry name" value="SBT domain"/>
    <property type="match status" value="1"/>
</dbReference>
<feature type="region of interest" description="Disordered" evidence="10">
    <location>
        <begin position="42"/>
        <end position="63"/>
    </location>
</feature>
<dbReference type="InterPro" id="IPR036893">
    <property type="entry name" value="SBP_sf"/>
</dbReference>
<evidence type="ECO:0000259" key="11">
    <source>
        <dbReference type="PROSITE" id="PS51141"/>
    </source>
</evidence>
<dbReference type="InterPro" id="IPR004333">
    <property type="entry name" value="SBP_dom"/>
</dbReference>
<feature type="region of interest" description="Disordered" evidence="10">
    <location>
        <begin position="212"/>
        <end position="304"/>
    </location>
</feature>
<evidence type="ECO:0000313" key="12">
    <source>
        <dbReference type="EMBL" id="KAK0584089.1"/>
    </source>
</evidence>
<keyword evidence="4" id="KW-0862">Zinc</keyword>
<keyword evidence="8" id="KW-0539">Nucleus</keyword>
<dbReference type="PROSITE" id="PS51141">
    <property type="entry name" value="ZF_SBP"/>
    <property type="match status" value="1"/>
</dbReference>
<evidence type="ECO:0000256" key="1">
    <source>
        <dbReference type="ARBA" id="ARBA00004123"/>
    </source>
</evidence>
<gene>
    <name evidence="12" type="ORF">LWI29_007468</name>
</gene>
<dbReference type="PANTHER" id="PTHR31251">
    <property type="entry name" value="SQUAMOSA PROMOTER-BINDING-LIKE PROTEIN 4"/>
    <property type="match status" value="1"/>
</dbReference>
<organism evidence="12 13">
    <name type="scientific">Acer saccharum</name>
    <name type="common">Sugar maple</name>
    <dbReference type="NCBI Taxonomy" id="4024"/>
    <lineage>
        <taxon>Eukaryota</taxon>
        <taxon>Viridiplantae</taxon>
        <taxon>Streptophyta</taxon>
        <taxon>Embryophyta</taxon>
        <taxon>Tracheophyta</taxon>
        <taxon>Spermatophyta</taxon>
        <taxon>Magnoliopsida</taxon>
        <taxon>eudicotyledons</taxon>
        <taxon>Gunneridae</taxon>
        <taxon>Pentapetalae</taxon>
        <taxon>rosids</taxon>
        <taxon>malvids</taxon>
        <taxon>Sapindales</taxon>
        <taxon>Sapindaceae</taxon>
        <taxon>Hippocastanoideae</taxon>
        <taxon>Acereae</taxon>
        <taxon>Acer</taxon>
    </lineage>
</organism>
<dbReference type="PANTHER" id="PTHR31251:SF191">
    <property type="entry name" value="SBP-TYPE DOMAIN-CONTAINING PROTEIN"/>
    <property type="match status" value="1"/>
</dbReference>
<feature type="compositionally biased region" description="Low complexity" evidence="10">
    <location>
        <begin position="267"/>
        <end position="283"/>
    </location>
</feature>
<name>A0AA39S300_ACESA</name>
<dbReference type="EMBL" id="JAUESC010000383">
    <property type="protein sequence ID" value="KAK0584089.1"/>
    <property type="molecule type" value="Genomic_DNA"/>
</dbReference>
<sequence>MLRLNVWLRSESPPKHFQHRNDPLRRRMWEYRGGKNHGIAGQGNWRPGVAWRKSDKGGSESLAGNRSWIEDKLKSQVGGLQSIEPIKSSVGKGKSIKASGEKVVSGDISVGSKLNLDKAKGLQPSIEANIYGGKDQHTENLMEVDAAAKVIVSDLDMGHIYPNRVPRPNFELNLINEVLDQTCDPILSSEVNKPNEINKPIEVAKILANQDLKPVSSNAAPKVEDRENTPSEQSDANFHGRRGSVSEQPEIDTVPKGQSREVNFVTVKASGPGSSSSTTTATGSGSGSGSGRKVRSGGGGGVVQSGQAARCQVEGCQVDLSDAKAYYSRHKVCSMHSKSPMVIVNGLQQRFCQQCSRFHQLPEFDQGKRSCRRRLAGHNERRRKPPPGSLVAARYGRLSSSSFENSNRVGGFLVDFSAYPRIANRDPWPATRSSERMPGNQTTVTARHLPHSPWQNYSENPPSDLFVQSSAGETGFSSPGIPSGDCFSGVSDSSCALSLLSNQPWGSRNRSSGLGASDLMHAQGAPMAQPASPHGVAVNQYPNMSWGFKENEASGSSHQIHQHLGSGSISQPVNSQFSGGLELSQQRHYADVEHSEDYDDSTSQMNWSL</sequence>
<dbReference type="InterPro" id="IPR044817">
    <property type="entry name" value="SBP-like"/>
</dbReference>
<evidence type="ECO:0000256" key="4">
    <source>
        <dbReference type="ARBA" id="ARBA00022833"/>
    </source>
</evidence>
<evidence type="ECO:0000256" key="6">
    <source>
        <dbReference type="ARBA" id="ARBA00023125"/>
    </source>
</evidence>
<keyword evidence="7" id="KW-0804">Transcription</keyword>
<keyword evidence="13" id="KW-1185">Reference proteome</keyword>
<keyword evidence="5" id="KW-0805">Transcription regulation</keyword>
<dbReference type="Gene3D" id="4.10.1100.10">
    <property type="entry name" value="Transcription factor, SBP-box domain"/>
    <property type="match status" value="1"/>
</dbReference>
<keyword evidence="3 9" id="KW-0863">Zinc-finger</keyword>
<reference evidence="12" key="1">
    <citation type="journal article" date="2022" name="Plant J.">
        <title>Strategies of tolerance reflected in two North American maple genomes.</title>
        <authorList>
            <person name="McEvoy S.L."/>
            <person name="Sezen U.U."/>
            <person name="Trouern-Trend A."/>
            <person name="McMahon S.M."/>
            <person name="Schaberg P.G."/>
            <person name="Yang J."/>
            <person name="Wegrzyn J.L."/>
            <person name="Swenson N.G."/>
        </authorList>
    </citation>
    <scope>NUCLEOTIDE SEQUENCE</scope>
    <source>
        <strain evidence="12">NS2018</strain>
    </source>
</reference>
<evidence type="ECO:0000256" key="5">
    <source>
        <dbReference type="ARBA" id="ARBA00023015"/>
    </source>
</evidence>
<dbReference type="GO" id="GO:0008270">
    <property type="term" value="F:zinc ion binding"/>
    <property type="evidence" value="ECO:0007669"/>
    <property type="project" value="UniProtKB-KW"/>
</dbReference>
<evidence type="ECO:0000256" key="7">
    <source>
        <dbReference type="ARBA" id="ARBA00023163"/>
    </source>
</evidence>
<evidence type="ECO:0000256" key="9">
    <source>
        <dbReference type="PROSITE-ProRule" id="PRU00470"/>
    </source>
</evidence>
<evidence type="ECO:0000256" key="10">
    <source>
        <dbReference type="SAM" id="MobiDB-lite"/>
    </source>
</evidence>
<dbReference type="AlphaFoldDB" id="A0AA39S300"/>
<feature type="compositionally biased region" description="Polar residues" evidence="10">
    <location>
        <begin position="553"/>
        <end position="587"/>
    </location>
</feature>
<feature type="region of interest" description="Disordered" evidence="10">
    <location>
        <begin position="549"/>
        <end position="609"/>
    </location>
</feature>
<proteinExistence type="predicted"/>
<evidence type="ECO:0000313" key="13">
    <source>
        <dbReference type="Proteomes" id="UP001168877"/>
    </source>
</evidence>
<comment type="subcellular location">
    <subcellularLocation>
        <location evidence="1">Nucleus</location>
    </subcellularLocation>
</comment>
<accession>A0AA39S300</accession>
<reference evidence="12" key="2">
    <citation type="submission" date="2023-06" db="EMBL/GenBank/DDBJ databases">
        <authorList>
            <person name="Swenson N.G."/>
            <person name="Wegrzyn J.L."/>
            <person name="Mcevoy S.L."/>
        </authorList>
    </citation>
    <scope>NUCLEOTIDE SEQUENCE</scope>
    <source>
        <strain evidence="12">NS2018</strain>
        <tissue evidence="12">Leaf</tissue>
    </source>
</reference>
<evidence type="ECO:0000256" key="8">
    <source>
        <dbReference type="ARBA" id="ARBA00023242"/>
    </source>
</evidence>
<feature type="domain" description="SBP-type" evidence="11">
    <location>
        <begin position="308"/>
        <end position="385"/>
    </location>
</feature>